<evidence type="ECO:0000256" key="8">
    <source>
        <dbReference type="ARBA" id="ARBA00023170"/>
    </source>
</evidence>
<feature type="transmembrane region" description="Helical" evidence="10">
    <location>
        <begin position="1249"/>
        <end position="1272"/>
    </location>
</feature>
<keyword evidence="8" id="KW-0675">Receptor</keyword>
<feature type="transmembrane region" description="Helical" evidence="10">
    <location>
        <begin position="1393"/>
        <end position="1412"/>
    </location>
</feature>
<feature type="transmembrane region" description="Helical" evidence="10">
    <location>
        <begin position="1155"/>
        <end position="1175"/>
    </location>
</feature>
<evidence type="ECO:0000256" key="6">
    <source>
        <dbReference type="ARBA" id="ARBA00022989"/>
    </source>
</evidence>
<dbReference type="PANTHER" id="PTHR21137">
    <property type="entry name" value="ODORANT RECEPTOR"/>
    <property type="match status" value="1"/>
</dbReference>
<feature type="transmembrane region" description="Helical" evidence="10">
    <location>
        <begin position="964"/>
        <end position="985"/>
    </location>
</feature>
<evidence type="ECO:0000256" key="7">
    <source>
        <dbReference type="ARBA" id="ARBA00023136"/>
    </source>
</evidence>
<evidence type="ECO:0000256" key="1">
    <source>
        <dbReference type="ARBA" id="ARBA00004651"/>
    </source>
</evidence>
<feature type="transmembrane region" description="Helical" evidence="10">
    <location>
        <begin position="170"/>
        <end position="190"/>
    </location>
</feature>
<feature type="transmembrane region" description="Helical" evidence="10">
    <location>
        <begin position="812"/>
        <end position="836"/>
    </location>
</feature>
<sequence>MSEDWRSSKTEKEFQVMWQNARISRLMSITIITLAEGTIMAHFTMALYFTVLESKQYSLTKLNATTRFRPLYMSAEFFYNIQSSPNYEIIWLFQFLSTMFAASAFSSVDAFFAVLVLHLCGQLNNLKEKLKNLPKRHEEGEIQSFLHMLSDIVVRHEALNKFANTIEESFNIVFLVQLVASSLMLILQGYQIVILATSEGSIPFFELIFMAYFTCCFTFSLFVYCYVAEVLRTEINKLTQSMEIGNAAYQCNWYTLPPSEAKCLTLIMIRAKQPFEITAGKFAAFSLELYCRILKSSGFDVAIGITRFVMRTHGIWPGFSASKAGTMRYAYLPAALMLLLFVIIPQTVQLIFVSRDLNAILNVLTLGNVPVGIALAKILGVSYKQNGSTLTRLHFLVTVLHQLILLVCEDWKHTTKESELVVMRLNARKCRMFSIICIVLSEGAAMTYSARMFYAAFSTHTKAQATGIDDCEKPLFFIAFLAAGTFSSVDALFVTLVLHLCGQLTNLHAAFSEFGEENAEKGTMFVSKLSKLIERHRKINAFADIIEYSFNMMFLIQVLSSTLLLCLQGYLFVIILSRQDGLLIEMIFISYFTMCFTFSIFVYCYVAELLQEKSLQLGYAIFYSKWYNLPAKKARLLIISMVRCKRPLEISAGKFCIFSLNLFCNIVRTSAGYMSVLLANFDDCFKKSGFDVAVGFTRFFMRLHGIWPGDTSSKFTWARFTFVPPAVIILMFINIPQTVQIFFVGGDLNAILDILTLANVPLGIALAKILGVGYNHNILHQLIVSLSGDWKHTTKESELQVMWRNARISRTFSFLFIGLAEVTVLANTARMFYVLYSTRSEAESSGIKNYKKPLYYTGKFPYDEQSSPNFEITWAMQILATILAAGSFMSVDALFVTLVLHLCAQLTNLQTAFRKIGEDKHEKEVDFMSRLSKLMKRHRKINEFADIIEYSFNMMFLFQVMSSTFLLCLQGYLFVIVSKLSYSIIPNLFIPNMNYIFILANIKSKSYTSRINFYGLFYHLLLVQHIHVLLCCGNFARRSKRKMYYIQFSVSIQGIHWTKWYNLPAKKARLLIIAILRVQKPLELSAGKFCIFSLNLFCNIVKTSAGYISVLLAVRDKIVQPMKIRKSGYDECVGFTRLIMTIIGTWPGAEYSQHWYARYIFSIPLFFSMFFMIIPQTRMLLHVKDDLNYIIEILTTADVMIIVACLKLIGVWYNKKDLRYLLNEIEKDWKITEKEEQHPMWENVKLGKFIMNGYAVLTYGTVVLYAAGMLLLMNSQKMEDFDNENITQSRLMFVRSKFPFETQGSPTFEIIWFLQFLAAVMSIAAFTTFDGFFIFSILHVSAQLVNLQSNFRNLISRCRLTKRTFVQHMRNLVERHIHLQRFTKIIENNFNKVFLMQMIGYSVTLCLQGYQLVISLTENSEQNFITIAYILVYTTANILSLFVYCYVAEKLRKESTEIFYAVCDMPWHEMKPEESKMIVNIMYAAKHPFEITAGKFAVLSFSYFVKVLTNQSV</sequence>
<evidence type="ECO:0000313" key="12">
    <source>
        <dbReference type="Proteomes" id="UP000215335"/>
    </source>
</evidence>
<feature type="transmembrane region" description="Helical" evidence="10">
    <location>
        <begin position="202"/>
        <end position="227"/>
    </location>
</feature>
<keyword evidence="9" id="KW-0807">Transducer</keyword>
<dbReference type="GO" id="GO:0004984">
    <property type="term" value="F:olfactory receptor activity"/>
    <property type="evidence" value="ECO:0007669"/>
    <property type="project" value="InterPro"/>
</dbReference>
<organism evidence="11 12">
    <name type="scientific">Trichomalopsis sarcophagae</name>
    <dbReference type="NCBI Taxonomy" id="543379"/>
    <lineage>
        <taxon>Eukaryota</taxon>
        <taxon>Metazoa</taxon>
        <taxon>Ecdysozoa</taxon>
        <taxon>Arthropoda</taxon>
        <taxon>Hexapoda</taxon>
        <taxon>Insecta</taxon>
        <taxon>Pterygota</taxon>
        <taxon>Neoptera</taxon>
        <taxon>Endopterygota</taxon>
        <taxon>Hymenoptera</taxon>
        <taxon>Apocrita</taxon>
        <taxon>Proctotrupomorpha</taxon>
        <taxon>Chalcidoidea</taxon>
        <taxon>Pteromalidae</taxon>
        <taxon>Pteromalinae</taxon>
        <taxon>Trichomalopsis</taxon>
    </lineage>
</organism>
<feature type="transmembrane region" description="Helical" evidence="10">
    <location>
        <begin position="433"/>
        <end position="454"/>
    </location>
</feature>
<keyword evidence="2" id="KW-1003">Cell membrane</keyword>
<keyword evidence="6 10" id="KW-1133">Transmembrane helix</keyword>
<evidence type="ECO:0008006" key="13">
    <source>
        <dbReference type="Google" id="ProtNLM"/>
    </source>
</evidence>
<evidence type="ECO:0000256" key="4">
    <source>
        <dbReference type="ARBA" id="ARBA00022692"/>
    </source>
</evidence>
<feature type="transmembrane region" description="Helical" evidence="10">
    <location>
        <begin position="554"/>
        <end position="576"/>
    </location>
</feature>
<dbReference type="GO" id="GO:0007165">
    <property type="term" value="P:signal transduction"/>
    <property type="evidence" value="ECO:0007669"/>
    <property type="project" value="UniProtKB-KW"/>
</dbReference>
<keyword evidence="7 10" id="KW-0472">Membrane</keyword>
<dbReference type="PANTHER" id="PTHR21137:SF35">
    <property type="entry name" value="ODORANT RECEPTOR 19A-RELATED"/>
    <property type="match status" value="1"/>
</dbReference>
<reference evidence="11 12" key="1">
    <citation type="journal article" date="2017" name="Curr. Biol.">
        <title>The Evolution of Venom by Co-option of Single-Copy Genes.</title>
        <authorList>
            <person name="Martinson E.O."/>
            <person name="Mrinalini"/>
            <person name="Kelkar Y.D."/>
            <person name="Chang C.H."/>
            <person name="Werren J.H."/>
        </authorList>
    </citation>
    <scope>NUCLEOTIDE SEQUENCE [LARGE SCALE GENOMIC DNA]</scope>
    <source>
        <strain evidence="11 12">Alberta</strain>
        <tissue evidence="11">Whole body</tissue>
    </source>
</reference>
<feature type="transmembrane region" description="Helical" evidence="10">
    <location>
        <begin position="1187"/>
        <end position="1213"/>
    </location>
</feature>
<comment type="caution">
    <text evidence="11">The sequence shown here is derived from an EMBL/GenBank/DDBJ whole genome shotgun (WGS) entry which is preliminary data.</text>
</comment>
<feature type="transmembrane region" description="Helical" evidence="10">
    <location>
        <begin position="359"/>
        <end position="379"/>
    </location>
</feature>
<dbReference type="GO" id="GO:0005549">
    <property type="term" value="F:odorant binding"/>
    <property type="evidence" value="ECO:0007669"/>
    <property type="project" value="InterPro"/>
</dbReference>
<evidence type="ECO:0000256" key="10">
    <source>
        <dbReference type="SAM" id="Phobius"/>
    </source>
</evidence>
<feature type="transmembrane region" description="Helical" evidence="10">
    <location>
        <begin position="722"/>
        <end position="744"/>
    </location>
</feature>
<feature type="transmembrane region" description="Helical" evidence="10">
    <location>
        <begin position="26"/>
        <end position="49"/>
    </location>
</feature>
<dbReference type="STRING" id="543379.A0A232FBW3"/>
<evidence type="ECO:0000313" key="11">
    <source>
        <dbReference type="EMBL" id="OXU27948.1"/>
    </source>
</evidence>
<comment type="subcellular location">
    <subcellularLocation>
        <location evidence="1">Cell membrane</location>
        <topology evidence="1">Multi-pass membrane protein</topology>
    </subcellularLocation>
</comment>
<dbReference type="Pfam" id="PF02949">
    <property type="entry name" value="7tm_6"/>
    <property type="match status" value="4"/>
</dbReference>
<feature type="transmembrane region" description="Helical" evidence="10">
    <location>
        <begin position="474"/>
        <end position="498"/>
    </location>
</feature>
<evidence type="ECO:0000256" key="3">
    <source>
        <dbReference type="ARBA" id="ARBA00022606"/>
    </source>
</evidence>
<evidence type="ECO:0000256" key="5">
    <source>
        <dbReference type="ARBA" id="ARBA00022725"/>
    </source>
</evidence>
<dbReference type="InterPro" id="IPR004117">
    <property type="entry name" value="7tm6_olfct_rcpt"/>
</dbReference>
<accession>A0A232FBW3</accession>
<feature type="transmembrane region" description="Helical" evidence="10">
    <location>
        <begin position="1424"/>
        <end position="1447"/>
    </location>
</feature>
<feature type="transmembrane region" description="Helical" evidence="10">
    <location>
        <begin position="750"/>
        <end position="770"/>
    </location>
</feature>
<keyword evidence="3" id="KW-0716">Sensory transduction</keyword>
<gene>
    <name evidence="11" type="ORF">TSAR_005503</name>
</gene>
<keyword evidence="12" id="KW-1185">Reference proteome</keyword>
<keyword evidence="4 10" id="KW-0812">Transmembrane</keyword>
<protein>
    <recommendedName>
        <fullName evidence="13">Odorant receptor</fullName>
    </recommendedName>
</protein>
<evidence type="ECO:0000256" key="2">
    <source>
        <dbReference type="ARBA" id="ARBA00022475"/>
    </source>
</evidence>
<dbReference type="Proteomes" id="UP000215335">
    <property type="component" value="Unassembled WGS sequence"/>
</dbReference>
<dbReference type="EMBL" id="NNAY01000506">
    <property type="protein sequence ID" value="OXU27948.1"/>
    <property type="molecule type" value="Genomic_DNA"/>
</dbReference>
<keyword evidence="5" id="KW-0552">Olfaction</keyword>
<dbReference type="OrthoDB" id="6617147at2759"/>
<proteinExistence type="predicted"/>
<feature type="transmembrane region" description="Helical" evidence="10">
    <location>
        <begin position="874"/>
        <end position="904"/>
    </location>
</feature>
<feature type="transmembrane region" description="Helical" evidence="10">
    <location>
        <begin position="1016"/>
        <end position="1036"/>
    </location>
</feature>
<feature type="transmembrane region" description="Helical" evidence="10">
    <location>
        <begin position="329"/>
        <end position="353"/>
    </location>
</feature>
<feature type="transmembrane region" description="Helical" evidence="10">
    <location>
        <begin position="89"/>
        <end position="120"/>
    </location>
</feature>
<dbReference type="GO" id="GO:0005886">
    <property type="term" value="C:plasma membrane"/>
    <property type="evidence" value="ECO:0007669"/>
    <property type="project" value="UniProtKB-SubCell"/>
</dbReference>
<name>A0A232FBW3_9HYME</name>
<feature type="transmembrane region" description="Helical" evidence="10">
    <location>
        <begin position="582"/>
        <end position="606"/>
    </location>
</feature>
<evidence type="ECO:0000256" key="9">
    <source>
        <dbReference type="ARBA" id="ARBA00023224"/>
    </source>
</evidence>